<dbReference type="GO" id="GO:0006352">
    <property type="term" value="P:DNA-templated transcription initiation"/>
    <property type="evidence" value="ECO:0007669"/>
    <property type="project" value="InterPro"/>
</dbReference>
<dbReference type="SUPFAM" id="SSF88659">
    <property type="entry name" value="Sigma3 and sigma4 domains of RNA polymerase sigma factors"/>
    <property type="match status" value="1"/>
</dbReference>
<dbReference type="EMBL" id="JACOFZ010000001">
    <property type="protein sequence ID" value="MBC3880514.1"/>
    <property type="molecule type" value="Genomic_DNA"/>
</dbReference>
<keyword evidence="9" id="KW-1185">Reference proteome</keyword>
<dbReference type="InterPro" id="IPR039425">
    <property type="entry name" value="RNA_pol_sigma-70-like"/>
</dbReference>
<feature type="domain" description="RNA polymerase sigma factor 70 region 4 type 2" evidence="7">
    <location>
        <begin position="129"/>
        <end position="180"/>
    </location>
</feature>
<comment type="similarity">
    <text evidence="1">Belongs to the sigma-70 factor family. ECF subfamily.</text>
</comment>
<dbReference type="Proteomes" id="UP000627446">
    <property type="component" value="Unassembled WGS sequence"/>
</dbReference>
<gene>
    <name evidence="8" type="ORF">H8K36_03955</name>
</gene>
<evidence type="ECO:0000313" key="8">
    <source>
        <dbReference type="EMBL" id="MBC3880514.1"/>
    </source>
</evidence>
<reference evidence="8" key="1">
    <citation type="submission" date="2020-08" db="EMBL/GenBank/DDBJ databases">
        <title>Novel species isolated from subtropical streams in China.</title>
        <authorList>
            <person name="Lu H."/>
        </authorList>
    </citation>
    <scope>NUCLEOTIDE SEQUENCE</scope>
    <source>
        <strain evidence="8">LX22W</strain>
    </source>
</reference>
<dbReference type="PANTHER" id="PTHR43133:SF8">
    <property type="entry name" value="RNA POLYMERASE SIGMA FACTOR HI_1459-RELATED"/>
    <property type="match status" value="1"/>
</dbReference>
<dbReference type="CDD" id="cd06171">
    <property type="entry name" value="Sigma70_r4"/>
    <property type="match status" value="1"/>
</dbReference>
<evidence type="ECO:0000256" key="1">
    <source>
        <dbReference type="ARBA" id="ARBA00010641"/>
    </source>
</evidence>
<dbReference type="PANTHER" id="PTHR43133">
    <property type="entry name" value="RNA POLYMERASE ECF-TYPE SIGMA FACTO"/>
    <property type="match status" value="1"/>
</dbReference>
<evidence type="ECO:0000259" key="7">
    <source>
        <dbReference type="Pfam" id="PF08281"/>
    </source>
</evidence>
<protein>
    <submittedName>
        <fullName evidence="8">RNA polymerase sigma factor</fullName>
    </submittedName>
</protein>
<accession>A0A923KSI0</accession>
<dbReference type="NCBIfam" id="TIGR02937">
    <property type="entry name" value="sigma70-ECF"/>
    <property type="match status" value="1"/>
</dbReference>
<organism evidence="8 9">
    <name type="scientific">Undibacterium nitidum</name>
    <dbReference type="NCBI Taxonomy" id="2762298"/>
    <lineage>
        <taxon>Bacteria</taxon>
        <taxon>Pseudomonadati</taxon>
        <taxon>Pseudomonadota</taxon>
        <taxon>Betaproteobacteria</taxon>
        <taxon>Burkholderiales</taxon>
        <taxon>Oxalobacteraceae</taxon>
        <taxon>Undibacterium</taxon>
    </lineage>
</organism>
<evidence type="ECO:0000256" key="2">
    <source>
        <dbReference type="ARBA" id="ARBA00023015"/>
    </source>
</evidence>
<dbReference type="RefSeq" id="WP_186914981.1">
    <property type="nucleotide sequence ID" value="NZ_JACOFZ010000001.1"/>
</dbReference>
<keyword evidence="5" id="KW-0804">Transcription</keyword>
<dbReference type="InterPro" id="IPR014284">
    <property type="entry name" value="RNA_pol_sigma-70_dom"/>
</dbReference>
<dbReference type="SUPFAM" id="SSF88946">
    <property type="entry name" value="Sigma2 domain of RNA polymerase sigma factors"/>
    <property type="match status" value="1"/>
</dbReference>
<keyword evidence="2" id="KW-0805">Transcription regulation</keyword>
<dbReference type="Pfam" id="PF04542">
    <property type="entry name" value="Sigma70_r2"/>
    <property type="match status" value="1"/>
</dbReference>
<dbReference type="InterPro" id="IPR007627">
    <property type="entry name" value="RNA_pol_sigma70_r2"/>
</dbReference>
<dbReference type="GO" id="GO:0003677">
    <property type="term" value="F:DNA binding"/>
    <property type="evidence" value="ECO:0007669"/>
    <property type="project" value="UniProtKB-KW"/>
</dbReference>
<dbReference type="InterPro" id="IPR013324">
    <property type="entry name" value="RNA_pol_sigma_r3/r4-like"/>
</dbReference>
<dbReference type="AlphaFoldDB" id="A0A923KSI0"/>
<evidence type="ECO:0000256" key="5">
    <source>
        <dbReference type="ARBA" id="ARBA00023163"/>
    </source>
</evidence>
<dbReference type="InterPro" id="IPR036388">
    <property type="entry name" value="WH-like_DNA-bd_sf"/>
</dbReference>
<evidence type="ECO:0000256" key="3">
    <source>
        <dbReference type="ARBA" id="ARBA00023082"/>
    </source>
</evidence>
<dbReference type="InterPro" id="IPR013325">
    <property type="entry name" value="RNA_pol_sigma_r2"/>
</dbReference>
<evidence type="ECO:0000313" key="9">
    <source>
        <dbReference type="Proteomes" id="UP000627446"/>
    </source>
</evidence>
<dbReference type="Gene3D" id="1.10.10.10">
    <property type="entry name" value="Winged helix-like DNA-binding domain superfamily/Winged helix DNA-binding domain"/>
    <property type="match status" value="1"/>
</dbReference>
<name>A0A923KSI0_9BURK</name>
<dbReference type="GO" id="GO:0016987">
    <property type="term" value="F:sigma factor activity"/>
    <property type="evidence" value="ECO:0007669"/>
    <property type="project" value="UniProtKB-KW"/>
</dbReference>
<sequence>MADLAADHDLLRQMRMGDAQAFTVLYRRYQAPLYRYALLRSGSEAVAADLVQEVFMGLVQGQYRFDPGLGQLQFFLFGVIRNLALKIDVQDRRFESRDQSNQDNETEDEVICEHPSPLQRLLHDEMAEELRIAIAALSPHYRDVLILFEIQELSYLEIAQICQINVGTVRSRLSRARQTLAQRLSDWQPSLARSA</sequence>
<dbReference type="Pfam" id="PF08281">
    <property type="entry name" value="Sigma70_r4_2"/>
    <property type="match status" value="1"/>
</dbReference>
<keyword evidence="4" id="KW-0238">DNA-binding</keyword>
<evidence type="ECO:0000259" key="6">
    <source>
        <dbReference type="Pfam" id="PF04542"/>
    </source>
</evidence>
<evidence type="ECO:0000256" key="4">
    <source>
        <dbReference type="ARBA" id="ARBA00023125"/>
    </source>
</evidence>
<keyword evidence="3" id="KW-0731">Sigma factor</keyword>
<dbReference type="InterPro" id="IPR013249">
    <property type="entry name" value="RNA_pol_sigma70_r4_t2"/>
</dbReference>
<feature type="domain" description="RNA polymerase sigma-70 region 2" evidence="6">
    <location>
        <begin position="25"/>
        <end position="85"/>
    </location>
</feature>
<dbReference type="Gene3D" id="1.10.1740.10">
    <property type="match status" value="1"/>
</dbReference>
<comment type="caution">
    <text evidence="8">The sequence shown here is derived from an EMBL/GenBank/DDBJ whole genome shotgun (WGS) entry which is preliminary data.</text>
</comment>
<proteinExistence type="inferred from homology"/>